<dbReference type="RefSeq" id="WP_367918868.1">
    <property type="nucleotide sequence ID" value="NZ_BAABAC010000015.1"/>
</dbReference>
<sequence>MTVIYFETDHWVAGMTQMYWGSHRVYGLVSDLDTALAQGSGMAGTDTGGAEFARQYDAVAGQLLQAGADLSETMGKLGNLLNTSLINHEGADYGARLAPYGGQSDGDPDPNDTVITILPAPPPSAAGGTGDVPGWWHWLSSHMEGLLWPDADTGRLRTVGAAWLTAGRGVSSAAGYCEAGANELLHQKSAEVSDVVATLHDVEKQADELGTAYQTLGQACIDYADAVDDHHQQVEDAIADFIGWTIAIEAGSAILFEIGGEIWGQAIEAGKIASSASKVVRILRPLVTIAKGLASRILELLKVATSALARFKTILSARVVRAIGKSAEGIAATERQALIKELEAAGTKFDPEAIVTIFRDAEGRIVFLEKGTDRAGLAHIIGRHGPEFAAAGVPEAEVPTLLQRALEAGRIVGHQGKGTGRPIYEVLFGGKTIRVAITVGTNGFIVGANITS</sequence>
<dbReference type="InterPro" id="IPR057746">
    <property type="entry name" value="CpnT-like_N"/>
</dbReference>
<keyword evidence="3" id="KW-1185">Reference proteome</keyword>
<evidence type="ECO:0000259" key="1">
    <source>
        <dbReference type="Pfam" id="PF25547"/>
    </source>
</evidence>
<organism evidence="2 3">
    <name type="scientific">Nocardioides ginsengisoli</name>
    <dbReference type="NCBI Taxonomy" id="363868"/>
    <lineage>
        <taxon>Bacteria</taxon>
        <taxon>Bacillati</taxon>
        <taxon>Actinomycetota</taxon>
        <taxon>Actinomycetes</taxon>
        <taxon>Propionibacteriales</taxon>
        <taxon>Nocardioidaceae</taxon>
        <taxon>Nocardioides</taxon>
    </lineage>
</organism>
<comment type="caution">
    <text evidence="2">The sequence shown here is derived from an EMBL/GenBank/DDBJ whole genome shotgun (WGS) entry which is preliminary data.</text>
</comment>
<dbReference type="Pfam" id="PF25547">
    <property type="entry name" value="WXG100_2"/>
    <property type="match status" value="1"/>
</dbReference>
<dbReference type="EMBL" id="JBHTLX010000009">
    <property type="protein sequence ID" value="MFD1247757.1"/>
    <property type="molecule type" value="Genomic_DNA"/>
</dbReference>
<feature type="domain" description="Outer membrane channel protein CpnT-like N-terminal" evidence="1">
    <location>
        <begin position="135"/>
        <end position="257"/>
    </location>
</feature>
<name>A0ABW3W0M5_9ACTN</name>
<evidence type="ECO:0000313" key="3">
    <source>
        <dbReference type="Proteomes" id="UP001597229"/>
    </source>
</evidence>
<evidence type="ECO:0000313" key="2">
    <source>
        <dbReference type="EMBL" id="MFD1247757.1"/>
    </source>
</evidence>
<dbReference type="Proteomes" id="UP001597229">
    <property type="component" value="Unassembled WGS sequence"/>
</dbReference>
<accession>A0ABW3W0M5</accession>
<protein>
    <recommendedName>
        <fullName evidence="1">Outer membrane channel protein CpnT-like N-terminal domain-containing protein</fullName>
    </recommendedName>
</protein>
<gene>
    <name evidence="2" type="ORF">ACFQ3F_08150</name>
</gene>
<reference evidence="3" key="1">
    <citation type="journal article" date="2019" name="Int. J. Syst. Evol. Microbiol.">
        <title>The Global Catalogue of Microorganisms (GCM) 10K type strain sequencing project: providing services to taxonomists for standard genome sequencing and annotation.</title>
        <authorList>
            <consortium name="The Broad Institute Genomics Platform"/>
            <consortium name="The Broad Institute Genome Sequencing Center for Infectious Disease"/>
            <person name="Wu L."/>
            <person name="Ma J."/>
        </authorList>
    </citation>
    <scope>NUCLEOTIDE SEQUENCE [LARGE SCALE GENOMIC DNA]</scope>
    <source>
        <strain evidence="3">CCUG 52478</strain>
    </source>
</reference>
<proteinExistence type="predicted"/>